<dbReference type="EMBL" id="WURB01000008">
    <property type="protein sequence ID" value="MXQ12336.1"/>
    <property type="molecule type" value="Genomic_DNA"/>
</dbReference>
<name>A0A7X3SPD0_9HYPH</name>
<reference evidence="1 2" key="2">
    <citation type="submission" date="2020-01" db="EMBL/GenBank/DDBJ databases">
        <title>Microvirga sp. nov., an arsenate reduction bacterium isolated from Tibet hotspring sediments.</title>
        <authorList>
            <person name="Xian W.-D."/>
            <person name="Li W.-J."/>
        </authorList>
    </citation>
    <scope>NUCLEOTIDE SEQUENCE [LARGE SCALE GENOMIC DNA]</scope>
    <source>
        <strain evidence="1 2">KCTC 23863</strain>
    </source>
</reference>
<dbReference type="AlphaFoldDB" id="A0A7X3SPD0"/>
<comment type="caution">
    <text evidence="1">The sequence shown here is derived from an EMBL/GenBank/DDBJ whole genome shotgun (WGS) entry which is preliminary data.</text>
</comment>
<protein>
    <submittedName>
        <fullName evidence="1">Uncharacterized protein</fullName>
    </submittedName>
</protein>
<evidence type="ECO:0000313" key="1">
    <source>
        <dbReference type="EMBL" id="MXQ12336.1"/>
    </source>
</evidence>
<accession>A0A7X3SPD0</accession>
<dbReference type="RefSeq" id="WP_160884931.1">
    <property type="nucleotide sequence ID" value="NZ_WURB01000008.1"/>
</dbReference>
<proteinExistence type="predicted"/>
<sequence length="51" mass="5776">MDLKRVAWVQHINKPPSPAEADADLRWRTTCIDGNDNPTLSSLTDKGELLW</sequence>
<organism evidence="1 2">
    <name type="scientific">Microvirga makkahensis</name>
    <dbReference type="NCBI Taxonomy" id="1128670"/>
    <lineage>
        <taxon>Bacteria</taxon>
        <taxon>Pseudomonadati</taxon>
        <taxon>Pseudomonadota</taxon>
        <taxon>Alphaproteobacteria</taxon>
        <taxon>Hyphomicrobiales</taxon>
        <taxon>Methylobacteriaceae</taxon>
        <taxon>Microvirga</taxon>
    </lineage>
</organism>
<gene>
    <name evidence="1" type="ORF">GR328_12855</name>
</gene>
<reference evidence="1 2" key="1">
    <citation type="submission" date="2019-12" db="EMBL/GenBank/DDBJ databases">
        <authorList>
            <person name="Yuan C.-G."/>
        </authorList>
    </citation>
    <scope>NUCLEOTIDE SEQUENCE [LARGE SCALE GENOMIC DNA]</scope>
    <source>
        <strain evidence="1 2">KCTC 23863</strain>
    </source>
</reference>
<keyword evidence="2" id="KW-1185">Reference proteome</keyword>
<dbReference type="Proteomes" id="UP000436483">
    <property type="component" value="Unassembled WGS sequence"/>
</dbReference>
<evidence type="ECO:0000313" key="2">
    <source>
        <dbReference type="Proteomes" id="UP000436483"/>
    </source>
</evidence>